<name>A0A319DN83_9EURO</name>
<organism evidence="1 2">
    <name type="scientific">Aspergillus ellipticus CBS 707.79</name>
    <dbReference type="NCBI Taxonomy" id="1448320"/>
    <lineage>
        <taxon>Eukaryota</taxon>
        <taxon>Fungi</taxon>
        <taxon>Dikarya</taxon>
        <taxon>Ascomycota</taxon>
        <taxon>Pezizomycotina</taxon>
        <taxon>Eurotiomycetes</taxon>
        <taxon>Eurotiomycetidae</taxon>
        <taxon>Eurotiales</taxon>
        <taxon>Aspergillaceae</taxon>
        <taxon>Aspergillus</taxon>
        <taxon>Aspergillus subgen. Circumdati</taxon>
    </lineage>
</organism>
<accession>A0A319DN83</accession>
<dbReference type="VEuPathDB" id="FungiDB:BO71DRAFT_485219"/>
<protein>
    <submittedName>
        <fullName evidence="1">Uncharacterized protein</fullName>
    </submittedName>
</protein>
<reference evidence="1 2" key="1">
    <citation type="submission" date="2018-02" db="EMBL/GenBank/DDBJ databases">
        <title>The genomes of Aspergillus section Nigri reveals drivers in fungal speciation.</title>
        <authorList>
            <consortium name="DOE Joint Genome Institute"/>
            <person name="Vesth T.C."/>
            <person name="Nybo J."/>
            <person name="Theobald S."/>
            <person name="Brandl J."/>
            <person name="Frisvad J.C."/>
            <person name="Nielsen K.F."/>
            <person name="Lyhne E.K."/>
            <person name="Kogle M.E."/>
            <person name="Kuo A."/>
            <person name="Riley R."/>
            <person name="Clum A."/>
            <person name="Nolan M."/>
            <person name="Lipzen A."/>
            <person name="Salamov A."/>
            <person name="Henrissat B."/>
            <person name="Wiebenga A."/>
            <person name="De vries R.P."/>
            <person name="Grigoriev I.V."/>
            <person name="Mortensen U.H."/>
            <person name="Andersen M.R."/>
            <person name="Baker S.E."/>
        </authorList>
    </citation>
    <scope>NUCLEOTIDE SEQUENCE [LARGE SCALE GENOMIC DNA]</scope>
    <source>
        <strain evidence="1 2">CBS 707.79</strain>
    </source>
</reference>
<dbReference type="Proteomes" id="UP000247810">
    <property type="component" value="Unassembled WGS sequence"/>
</dbReference>
<proteinExistence type="predicted"/>
<evidence type="ECO:0000313" key="1">
    <source>
        <dbReference type="EMBL" id="PYH92693.1"/>
    </source>
</evidence>
<sequence length="647" mass="73480">MDSITQKPLQYVRIPHCALCGQKLSASAAFRSLILSNDRCYHPIVTPSIFFSKNDDVVYVQSLGVQIHKYPRPDFRSAPSVHSICWTTASPNLPSIFNTYDLGVAMTPLVWDDLPQEIYQPFDISIKSVQSSIVSCSHGDTKTTLLELLERCAALPVELIVIIWSYVRPCYAKVLLALHASQSIWSAPSLATGRAVTSLFGLIRVYHTKVMHDTYICGVRQGRVLFGHESSHFIDISAPLLCDILVLTLGIYGLQRLEFLTGEGTGSTSLGVPPVGFKKFIGVILPRQEAPLRVHIEWDTLKITAIRYFGQPRFGHDFLWEPEVPWLKTGRLCSMCFYDWPRHFDFATQHQRVMAYIPLCRDSFVLYGLTAFCSSRGVIGLGTHFYSHSQLSKSYWFGRQHGCPVHIQLGYAETIKSVHVFWHQKDALSKPYLLISTDKRRVLTLGPCFPPSETKLKKIFNADYGDILGLYYDRSPGITGFTSVGAIFQPRELSPQQEYESITLRLQEHYDRLHRHHITRRLRASCFSTFSSQASFANVQSLKACYLESRCTGLLLQYNDGTKMVLGQWYESTLIQADKRDINFQHGDTLRFYFHEQNEDQVLTSIESLRGAGNLESNLFSIDIIHGAEIIWLFSNFSDIIFPLSDQ</sequence>
<keyword evidence="2" id="KW-1185">Reference proteome</keyword>
<dbReference type="STRING" id="1448320.A0A319DN83"/>
<dbReference type="OrthoDB" id="4491087at2759"/>
<dbReference type="AlphaFoldDB" id="A0A319DN83"/>
<evidence type="ECO:0000313" key="2">
    <source>
        <dbReference type="Proteomes" id="UP000247810"/>
    </source>
</evidence>
<gene>
    <name evidence="1" type="ORF">BO71DRAFT_485219</name>
</gene>
<dbReference type="EMBL" id="KZ825910">
    <property type="protein sequence ID" value="PYH92693.1"/>
    <property type="molecule type" value="Genomic_DNA"/>
</dbReference>